<feature type="region of interest" description="Disordered" evidence="1">
    <location>
        <begin position="368"/>
        <end position="415"/>
    </location>
</feature>
<evidence type="ECO:0008006" key="3">
    <source>
        <dbReference type="Google" id="ProtNLM"/>
    </source>
</evidence>
<reference evidence="2" key="1">
    <citation type="submission" date="2019-11" db="EMBL/GenBank/DDBJ databases">
        <authorList>
            <person name="Feng L."/>
        </authorList>
    </citation>
    <scope>NUCLEOTIDE SEQUENCE</scope>
    <source>
        <strain evidence="2">BgluceraseaLFYP119</strain>
    </source>
</reference>
<evidence type="ECO:0000256" key="1">
    <source>
        <dbReference type="SAM" id="MobiDB-lite"/>
    </source>
</evidence>
<feature type="compositionally biased region" description="Basic residues" evidence="1">
    <location>
        <begin position="403"/>
        <end position="415"/>
    </location>
</feature>
<proteinExistence type="predicted"/>
<dbReference type="AlphaFoldDB" id="A0A6N2SDI2"/>
<feature type="compositionally biased region" description="Polar residues" evidence="1">
    <location>
        <begin position="388"/>
        <end position="399"/>
    </location>
</feature>
<sequence>MEDGITVRDVAEILSVTMQAGEKLITTGFRIIEGTSVMAAKMMNTLYLSKWKGKTSLNRFRAIKGEEMQFMCIYTEEPEKLKEIFKEMEKHGILTARLPDLCTGDGTIQFVYSPSDASKMEAFLINHSKGKNQMIKIEPTTASAYHRSGIRDGNPTPELSALENSAEKVIKKGKITGQERLALPGPDHKTISVEKTSVLWSHSRLMALSVPGQKEALLIGKEDVKESDGKNLDITIRSEEYYQVLDKLTGELSMQRGEALLGQMVQPTVAQKKEQLQERLNTVNKDLGKVTRITIHEKMFLEKFDPSKETFRTRIPYTQDIVTIPTRHCRLMNEGKILEVYLYDHMDYIVDRRNGEIQCSGVELRRNYDDKSREQNQKRVPYGESKKTVQSHQGNTAGQIHTEKRKREKTPVRKR</sequence>
<accession>A0A6N2SDI2</accession>
<feature type="compositionally biased region" description="Basic and acidic residues" evidence="1">
    <location>
        <begin position="368"/>
        <end position="377"/>
    </location>
</feature>
<dbReference type="EMBL" id="CACRST010000010">
    <property type="protein sequence ID" value="VYS91673.1"/>
    <property type="molecule type" value="Genomic_DNA"/>
</dbReference>
<protein>
    <recommendedName>
        <fullName evidence="3">DUF3801 domain-containing protein</fullName>
    </recommendedName>
</protein>
<dbReference type="RefSeq" id="WP_156353446.1">
    <property type="nucleotide sequence ID" value="NZ_CACRST010000010.1"/>
</dbReference>
<evidence type="ECO:0000313" key="2">
    <source>
        <dbReference type="EMBL" id="VYS91673.1"/>
    </source>
</evidence>
<gene>
    <name evidence="2" type="ORF">BGLFYP119_01097</name>
</gene>
<organism evidence="2">
    <name type="scientific">Blautia glucerasea</name>
    <dbReference type="NCBI Taxonomy" id="536633"/>
    <lineage>
        <taxon>Bacteria</taxon>
        <taxon>Bacillati</taxon>
        <taxon>Bacillota</taxon>
        <taxon>Clostridia</taxon>
        <taxon>Lachnospirales</taxon>
        <taxon>Lachnospiraceae</taxon>
        <taxon>Blautia</taxon>
    </lineage>
</organism>
<name>A0A6N2SDI2_9FIRM</name>